<gene>
    <name evidence="2" type="ORF">GCM10025881_12650</name>
</gene>
<evidence type="ECO:0000313" key="2">
    <source>
        <dbReference type="EMBL" id="GMA94441.1"/>
    </source>
</evidence>
<evidence type="ECO:0000313" key="3">
    <source>
        <dbReference type="Proteomes" id="UP001157034"/>
    </source>
</evidence>
<feature type="region of interest" description="Disordered" evidence="1">
    <location>
        <begin position="80"/>
        <end position="135"/>
    </location>
</feature>
<dbReference type="Proteomes" id="UP001157034">
    <property type="component" value="Unassembled WGS sequence"/>
</dbReference>
<protein>
    <submittedName>
        <fullName evidence="2">Uncharacterized protein</fullName>
    </submittedName>
</protein>
<organism evidence="2 3">
    <name type="scientific">Pseudolysinimonas kribbensis</name>
    <dbReference type="NCBI Taxonomy" id="433641"/>
    <lineage>
        <taxon>Bacteria</taxon>
        <taxon>Bacillati</taxon>
        <taxon>Actinomycetota</taxon>
        <taxon>Actinomycetes</taxon>
        <taxon>Micrococcales</taxon>
        <taxon>Microbacteriaceae</taxon>
        <taxon>Pseudolysinimonas</taxon>
    </lineage>
</organism>
<sequence>MSPPTAEMSPTPIAQISERRRSARWPSAKAHCRIATAAAANASTATLVCTKSCQVKNGPGTGTGHPAEQVTCESIRKNPHAIQSEMAGAQRPMRRARDRMLRPAHATSEPPATMSSRKTSNGRAVGMPVAPSSLT</sequence>
<evidence type="ECO:0000256" key="1">
    <source>
        <dbReference type="SAM" id="MobiDB-lite"/>
    </source>
</evidence>
<proteinExistence type="predicted"/>
<comment type="caution">
    <text evidence="2">The sequence shown here is derived from an EMBL/GenBank/DDBJ whole genome shotgun (WGS) entry which is preliminary data.</text>
</comment>
<name>A0ABQ6K401_9MICO</name>
<feature type="region of interest" description="Disordered" evidence="1">
    <location>
        <begin position="1"/>
        <end position="24"/>
    </location>
</feature>
<accession>A0ABQ6K401</accession>
<keyword evidence="3" id="KW-1185">Reference proteome</keyword>
<reference evidence="3" key="1">
    <citation type="journal article" date="2019" name="Int. J. Syst. Evol. Microbiol.">
        <title>The Global Catalogue of Microorganisms (GCM) 10K type strain sequencing project: providing services to taxonomists for standard genome sequencing and annotation.</title>
        <authorList>
            <consortium name="The Broad Institute Genomics Platform"/>
            <consortium name="The Broad Institute Genome Sequencing Center for Infectious Disease"/>
            <person name="Wu L."/>
            <person name="Ma J."/>
        </authorList>
    </citation>
    <scope>NUCLEOTIDE SEQUENCE [LARGE SCALE GENOMIC DNA]</scope>
    <source>
        <strain evidence="3">NBRC 108894</strain>
    </source>
</reference>
<feature type="compositionally biased region" description="Polar residues" evidence="1">
    <location>
        <begin position="113"/>
        <end position="122"/>
    </location>
</feature>
<dbReference type="EMBL" id="BSVB01000001">
    <property type="protein sequence ID" value="GMA94441.1"/>
    <property type="molecule type" value="Genomic_DNA"/>
</dbReference>